<dbReference type="Proteomes" id="UP000011682">
    <property type="component" value="Unassembled WGS sequence"/>
</dbReference>
<dbReference type="AlphaFoldDB" id="S9PH27"/>
<feature type="compositionally biased region" description="Basic residues" evidence="1">
    <location>
        <begin position="15"/>
        <end position="25"/>
    </location>
</feature>
<organism evidence="2 3">
    <name type="scientific">Cystobacter fuscus (strain ATCC 25194 / DSM 2262 / NBRC 100088 / M29)</name>
    <dbReference type="NCBI Taxonomy" id="1242864"/>
    <lineage>
        <taxon>Bacteria</taxon>
        <taxon>Pseudomonadati</taxon>
        <taxon>Myxococcota</taxon>
        <taxon>Myxococcia</taxon>
        <taxon>Myxococcales</taxon>
        <taxon>Cystobacterineae</taxon>
        <taxon>Archangiaceae</taxon>
        <taxon>Cystobacter</taxon>
    </lineage>
</organism>
<evidence type="ECO:0000313" key="2">
    <source>
        <dbReference type="EMBL" id="EPX63625.1"/>
    </source>
</evidence>
<keyword evidence="3" id="KW-1185">Reference proteome</keyword>
<gene>
    <name evidence="2" type="ORF">D187_006033</name>
</gene>
<comment type="caution">
    <text evidence="2">The sequence shown here is derived from an EMBL/GenBank/DDBJ whole genome shotgun (WGS) entry which is preliminary data.</text>
</comment>
<evidence type="ECO:0000313" key="3">
    <source>
        <dbReference type="Proteomes" id="UP000011682"/>
    </source>
</evidence>
<reference evidence="2" key="1">
    <citation type="submission" date="2013-05" db="EMBL/GenBank/DDBJ databases">
        <title>Genome assembly of Cystobacter fuscus DSM 2262.</title>
        <authorList>
            <person name="Sharma G."/>
            <person name="Khatri I."/>
            <person name="Kaur C."/>
            <person name="Mayilraj S."/>
            <person name="Subramanian S."/>
        </authorList>
    </citation>
    <scope>NUCLEOTIDE SEQUENCE [LARGE SCALE GENOMIC DNA]</scope>
    <source>
        <strain evidence="2">DSM 2262</strain>
    </source>
</reference>
<protein>
    <submittedName>
        <fullName evidence="2">Uncharacterized protein</fullName>
    </submittedName>
</protein>
<evidence type="ECO:0000256" key="1">
    <source>
        <dbReference type="SAM" id="MobiDB-lite"/>
    </source>
</evidence>
<accession>S9PH27</accession>
<sequence>MRGACWTIPPSPAHRNTRPIGARRPRRFHARAPIRWQVHASCPVPRRPRRWMSPR</sequence>
<dbReference type="EMBL" id="ANAH02000005">
    <property type="protein sequence ID" value="EPX63625.1"/>
    <property type="molecule type" value="Genomic_DNA"/>
</dbReference>
<feature type="region of interest" description="Disordered" evidence="1">
    <location>
        <begin position="1"/>
        <end position="25"/>
    </location>
</feature>
<proteinExistence type="predicted"/>
<name>S9PH27_CYSF2</name>